<reference evidence="2 3" key="1">
    <citation type="journal article" date="2019" name="Commun. Biol.">
        <title>The bagworm genome reveals a unique fibroin gene that provides high tensile strength.</title>
        <authorList>
            <person name="Kono N."/>
            <person name="Nakamura H."/>
            <person name="Ohtoshi R."/>
            <person name="Tomita M."/>
            <person name="Numata K."/>
            <person name="Arakawa K."/>
        </authorList>
    </citation>
    <scope>NUCLEOTIDE SEQUENCE [LARGE SCALE GENOMIC DNA]</scope>
</reference>
<sequence>MFNDAFLEPVLGIATKSRNKTPSQAPSPRAESERSDSNCSGLYCLMSVCSIRSSRCSRSARSLAAYADLHENTVLYHRLTQTFSLLLYRRVPYLGGVGGGADCIALPKAPR</sequence>
<name>A0A4C1USS0_EUMVA</name>
<accession>A0A4C1USS0</accession>
<evidence type="ECO:0000313" key="3">
    <source>
        <dbReference type="Proteomes" id="UP000299102"/>
    </source>
</evidence>
<organism evidence="2 3">
    <name type="scientific">Eumeta variegata</name>
    <name type="common">Bagworm moth</name>
    <name type="synonym">Eumeta japonica</name>
    <dbReference type="NCBI Taxonomy" id="151549"/>
    <lineage>
        <taxon>Eukaryota</taxon>
        <taxon>Metazoa</taxon>
        <taxon>Ecdysozoa</taxon>
        <taxon>Arthropoda</taxon>
        <taxon>Hexapoda</taxon>
        <taxon>Insecta</taxon>
        <taxon>Pterygota</taxon>
        <taxon>Neoptera</taxon>
        <taxon>Endopterygota</taxon>
        <taxon>Lepidoptera</taxon>
        <taxon>Glossata</taxon>
        <taxon>Ditrysia</taxon>
        <taxon>Tineoidea</taxon>
        <taxon>Psychidae</taxon>
        <taxon>Oiketicinae</taxon>
        <taxon>Eumeta</taxon>
    </lineage>
</organism>
<dbReference type="AlphaFoldDB" id="A0A4C1USS0"/>
<comment type="caution">
    <text evidence="2">The sequence shown here is derived from an EMBL/GenBank/DDBJ whole genome shotgun (WGS) entry which is preliminary data.</text>
</comment>
<dbReference type="Proteomes" id="UP000299102">
    <property type="component" value="Unassembled WGS sequence"/>
</dbReference>
<keyword evidence="3" id="KW-1185">Reference proteome</keyword>
<dbReference type="EMBL" id="BGZK01000219">
    <property type="protein sequence ID" value="GBP29359.1"/>
    <property type="molecule type" value="Genomic_DNA"/>
</dbReference>
<feature type="region of interest" description="Disordered" evidence="1">
    <location>
        <begin position="13"/>
        <end position="37"/>
    </location>
</feature>
<gene>
    <name evidence="2" type="ORF">EVAR_22731_1</name>
</gene>
<evidence type="ECO:0000256" key="1">
    <source>
        <dbReference type="SAM" id="MobiDB-lite"/>
    </source>
</evidence>
<protein>
    <submittedName>
        <fullName evidence="2">Uncharacterized protein</fullName>
    </submittedName>
</protein>
<proteinExistence type="predicted"/>
<evidence type="ECO:0000313" key="2">
    <source>
        <dbReference type="EMBL" id="GBP29359.1"/>
    </source>
</evidence>